<dbReference type="InterPro" id="IPR006482">
    <property type="entry name" value="Cas7_Csh2/Csh2"/>
</dbReference>
<accession>A0AAU8IHS0</accession>
<evidence type="ECO:0000313" key="1">
    <source>
        <dbReference type="EMBL" id="XCJ18086.1"/>
    </source>
</evidence>
<proteinExistence type="predicted"/>
<organism evidence="1">
    <name type="scientific">Sporolactobacillus sp. Y61</name>
    <dbReference type="NCBI Taxonomy" id="3160863"/>
    <lineage>
        <taxon>Bacteria</taxon>
        <taxon>Bacillati</taxon>
        <taxon>Bacillota</taxon>
        <taxon>Bacilli</taxon>
        <taxon>Bacillales</taxon>
        <taxon>Sporolactobacillaceae</taxon>
        <taxon>Sporolactobacillus</taxon>
    </lineage>
</organism>
<reference evidence="1" key="1">
    <citation type="submission" date="2024-06" db="EMBL/GenBank/DDBJ databases">
        <authorList>
            <person name="Fan A."/>
            <person name="Zhang F.Y."/>
            <person name="Zhang L."/>
        </authorList>
    </citation>
    <scope>NUCLEOTIDE SEQUENCE</scope>
    <source>
        <strain evidence="1">Y61</strain>
    </source>
</reference>
<dbReference type="Pfam" id="PF05107">
    <property type="entry name" value="Cas_Cas7"/>
    <property type="match status" value="1"/>
</dbReference>
<protein>
    <submittedName>
        <fullName evidence="1">Type I CRISPR-associated protein Cas7</fullName>
    </submittedName>
</protein>
<sequence>MKFRKRVYGVIGIESTMANWNADFSGRPKSTMSGQVFGSDKALKYAIKHYWAENGEKVLYIKSYMLGKKTGKLIPRDLTERYAYLFGEEVMKDDGSAKVLANLFSAIDVMNFGATFAVNKQNIGLTGVVQIGQGLNKYEDTKTEIQDILSPFRNSKKEEVNDSGQKDASSIGKKIISDEAHYFYPFSVNPYNYDPYVELVEGFEGYTEEAYQKFKEAALLSATALNTNSKSGCANEFALFITCKEGSKLYLPQLDNYLVYKKTGNKSIVDLVDVAALIEPYATEIEQAEIYYDPYKLEATSTDRFELKNLFTKEPVK</sequence>
<dbReference type="EMBL" id="CP159510">
    <property type="protein sequence ID" value="XCJ18086.1"/>
    <property type="molecule type" value="Genomic_DNA"/>
</dbReference>
<dbReference type="GO" id="GO:0043571">
    <property type="term" value="P:maintenance of CRISPR repeat elements"/>
    <property type="evidence" value="ECO:0007669"/>
    <property type="project" value="InterPro"/>
</dbReference>
<name>A0AAU8IHS0_9BACL</name>
<dbReference type="RefSeq" id="WP_353949166.1">
    <property type="nucleotide sequence ID" value="NZ_CP159510.1"/>
</dbReference>
<dbReference type="AlphaFoldDB" id="A0AAU8IHS0"/>
<gene>
    <name evidence="1" type="ORF">ABNN70_06480</name>
</gene>